<dbReference type="PANTHER" id="PTHR46567">
    <property type="entry name" value="MEDIATOR OF RNA POLYMERASE II TRANSCRIPTION SUBUNIT 12"/>
    <property type="match status" value="1"/>
</dbReference>
<sequence>MPDKKNDKQPVVNLPIYHPEPPPWLPPIHGEGDLGYPGFQPPRPGQDEDVMSATNIKNGYMLPQPVAVETFSAQAMINGKLKLGDTLSQLEELMNEVFTRKTEQLPSIPSSSFHLPTRVTLNDAKRQAWFADLANPEVPLHKLGKSVPHGAKGHDLLDQLHDNTVAIPRAVWFLRVFGANETAGLRNKPSYNPTQYSLEWANVVTSYLKKQLDVILLPTAPRPGLTYKHTFRGVLSDEDSKMRWVSRFSYSLKLLRTFYHEGLVDRKSFLVWLTLQMKTCSLAQAGFVTRLVDEYLDDIFNILALAKLLVEASLHKLSEISTTSAHETLINTEALLKAVLQRLFLAIPDAYISPRLWIQHSSLIESTLTPDFAQRGNILDRYLDKNLRELRETGRRTLADIRRRNEALSFRDPPARVSAKLSAAVSNVKLLNSISSDTDISSLSLFEQDNRDSMALAEKLDMLLTWSVTPLQYGDHRPIAAVTLIRNWRDKACERATRRGHTSPENFLQDQLFAWLDNSEVAGELGNIRSVALLYGRLVKYDLFSYPNYIQRLVARGETGLACSETHLSRHHHFLRWIPLFNSTPSLINQRKLALHGVYARETPEDIVERDIRKELRLLLPGLFSGPCSSTWTSTADLLSECKTFVTASRHEQVRTFKQWLLPTFENVVPGVKTDEQRSDLVKSYKISVELMDYAKCFSSILDLTLCMLRNAFDIDTMVSVVDVLHRYAAIWPCMDAIPAIVSALDIAYQHWKARGLQSRPLLGLLVEFDNGRHLAEGSRNQIMSDITAFMTALRPVGDHVAVVPDILPEIMNLHETSDLNAPSTIADGLWIKYRMSSNWATKAWSNTLTSFQRISSTISDSEARSAVALRYSNFLWRIDQHLPNGLDECILQWFNESGPSQLPTLNPETWGILERMLFHLVVQGALKTTTILHGLVYPAWNSVSTFTSIGPPQLAYLNAVNNLCKELLLQDDQSGIAGTQHLFDMQRIRTRRQAVYYEPHFSKLAGNIPLLIYLENLEKLPADLRSNMSCLRRRICQDPGFRQGAYRNLDVIREAFEASPYLMGTCYDNLRKEAISGLKLILWDAVDDVQSDDWPEVSSLLSPWKLAATTILLQFQIKQVGRALSEETTHEAASNALDKLTVMLFHHTKTSEEAYFVGEMTRGAEPTVAMKFVKTGLSCIKDVLKDAQVDGVGFAKTLNRVGELLRILIHVTTPFREHSTPLPSLDPIVHEQFMRILNTKITELGALITHNKPSDEHKTNLILLARLLQFILNFRDNSSSLVMKEVGQSISNATFRLVIHYGSGENIDETVYPLLFDTLMFIYDGSYSS</sequence>
<evidence type="ECO:0000256" key="4">
    <source>
        <dbReference type="ARBA" id="ARBA00023015"/>
    </source>
</evidence>
<dbReference type="GO" id="GO:0003712">
    <property type="term" value="F:transcription coregulator activity"/>
    <property type="evidence" value="ECO:0007669"/>
    <property type="project" value="InterPro"/>
</dbReference>
<comment type="similarity">
    <text evidence="2">Belongs to the Mediator complex subunit 12 family.</text>
</comment>
<evidence type="ECO:0000313" key="11">
    <source>
        <dbReference type="Proteomes" id="UP000290288"/>
    </source>
</evidence>
<evidence type="ECO:0000256" key="3">
    <source>
        <dbReference type="ARBA" id="ARBA00019622"/>
    </source>
</evidence>
<feature type="domain" description="Mediator complex subunit Med12" evidence="9">
    <location>
        <begin position="112"/>
        <end position="175"/>
    </location>
</feature>
<name>A0A4Q2D9L1_9AGAR</name>
<evidence type="ECO:0000256" key="2">
    <source>
        <dbReference type="ARBA" id="ARBA00010289"/>
    </source>
</evidence>
<dbReference type="PANTHER" id="PTHR46567:SF1">
    <property type="entry name" value="MEDIATOR OF RNA POLYMERASE II TRANSCRIPTION SUBUNIT 12"/>
    <property type="match status" value="1"/>
</dbReference>
<dbReference type="Proteomes" id="UP000290288">
    <property type="component" value="Unassembled WGS sequence"/>
</dbReference>
<dbReference type="STRING" id="2316362.A0A4Q2D9L1"/>
<keyword evidence="5" id="KW-0804">Transcription</keyword>
<dbReference type="InterPro" id="IPR019035">
    <property type="entry name" value="Mediator_Med12"/>
</dbReference>
<evidence type="ECO:0000256" key="1">
    <source>
        <dbReference type="ARBA" id="ARBA00004123"/>
    </source>
</evidence>
<evidence type="ECO:0000256" key="5">
    <source>
        <dbReference type="ARBA" id="ARBA00023163"/>
    </source>
</evidence>
<dbReference type="EMBL" id="SDEE01000554">
    <property type="protein sequence ID" value="RXW15421.1"/>
    <property type="molecule type" value="Genomic_DNA"/>
</dbReference>
<comment type="caution">
    <text evidence="10">The sequence shown here is derived from an EMBL/GenBank/DDBJ whole genome shotgun (WGS) entry which is preliminary data.</text>
</comment>
<evidence type="ECO:0000256" key="8">
    <source>
        <dbReference type="SAM" id="MobiDB-lite"/>
    </source>
</evidence>
<evidence type="ECO:0000259" key="9">
    <source>
        <dbReference type="SMART" id="SM01281"/>
    </source>
</evidence>
<evidence type="ECO:0000313" key="10">
    <source>
        <dbReference type="EMBL" id="RXW15421.1"/>
    </source>
</evidence>
<keyword evidence="6" id="KW-0539">Nucleus</keyword>
<dbReference type="GO" id="GO:0016592">
    <property type="term" value="C:mediator complex"/>
    <property type="evidence" value="ECO:0007669"/>
    <property type="project" value="InterPro"/>
</dbReference>
<dbReference type="Pfam" id="PF09497">
    <property type="entry name" value="Med12"/>
    <property type="match status" value="1"/>
</dbReference>
<gene>
    <name evidence="10" type="ORF">EST38_g10425</name>
</gene>
<organism evidence="10 11">
    <name type="scientific">Candolleomyces aberdarensis</name>
    <dbReference type="NCBI Taxonomy" id="2316362"/>
    <lineage>
        <taxon>Eukaryota</taxon>
        <taxon>Fungi</taxon>
        <taxon>Dikarya</taxon>
        <taxon>Basidiomycota</taxon>
        <taxon>Agaricomycotina</taxon>
        <taxon>Agaricomycetes</taxon>
        <taxon>Agaricomycetidae</taxon>
        <taxon>Agaricales</taxon>
        <taxon>Agaricineae</taxon>
        <taxon>Psathyrellaceae</taxon>
        <taxon>Candolleomyces</taxon>
    </lineage>
</organism>
<evidence type="ECO:0000256" key="7">
    <source>
        <dbReference type="ARBA" id="ARBA00032010"/>
    </source>
</evidence>
<reference evidence="10 11" key="1">
    <citation type="submission" date="2019-01" db="EMBL/GenBank/DDBJ databases">
        <title>Draft genome sequence of Psathyrella aberdarensis IHI B618.</title>
        <authorList>
            <person name="Buettner E."/>
            <person name="Kellner H."/>
        </authorList>
    </citation>
    <scope>NUCLEOTIDE SEQUENCE [LARGE SCALE GENOMIC DNA]</scope>
    <source>
        <strain evidence="10 11">IHI B618</strain>
    </source>
</reference>
<dbReference type="SMART" id="SM01281">
    <property type="entry name" value="Med12"/>
    <property type="match status" value="1"/>
</dbReference>
<proteinExistence type="inferred from homology"/>
<protein>
    <recommendedName>
        <fullName evidence="3">Mediator of RNA polymerase II transcription subunit 12</fullName>
    </recommendedName>
    <alternativeName>
        <fullName evidence="7">Mediator complex subunit 12</fullName>
    </alternativeName>
</protein>
<accession>A0A4Q2D9L1</accession>
<keyword evidence="11" id="KW-1185">Reference proteome</keyword>
<evidence type="ECO:0000256" key="6">
    <source>
        <dbReference type="ARBA" id="ARBA00023242"/>
    </source>
</evidence>
<dbReference type="OrthoDB" id="20828at2759"/>
<dbReference type="GO" id="GO:0006357">
    <property type="term" value="P:regulation of transcription by RNA polymerase II"/>
    <property type="evidence" value="ECO:0007669"/>
    <property type="project" value="InterPro"/>
</dbReference>
<keyword evidence="4" id="KW-0805">Transcription regulation</keyword>
<comment type="subcellular location">
    <subcellularLocation>
        <location evidence="1">Nucleus</location>
    </subcellularLocation>
</comment>
<feature type="region of interest" description="Disordered" evidence="8">
    <location>
        <begin position="1"/>
        <end position="30"/>
    </location>
</feature>